<organism evidence="2">
    <name type="scientific">Fonticula alba</name>
    <name type="common">Slime mold</name>
    <dbReference type="NCBI Taxonomy" id="691883"/>
    <lineage>
        <taxon>Eukaryota</taxon>
        <taxon>Rotosphaerida</taxon>
        <taxon>Fonticulaceae</taxon>
        <taxon>Fonticula</taxon>
    </lineage>
</organism>
<evidence type="ECO:0000313" key="2">
    <source>
        <dbReference type="EMBL" id="KCV73035.1"/>
    </source>
</evidence>
<reference evidence="2" key="1">
    <citation type="submission" date="2013-04" db="EMBL/GenBank/DDBJ databases">
        <title>The Genome Sequence of Fonticula alba ATCC 38817.</title>
        <authorList>
            <consortium name="The Broad Institute Genomics Platform"/>
            <person name="Russ C."/>
            <person name="Cuomo C."/>
            <person name="Burger G."/>
            <person name="Gray M.W."/>
            <person name="Holland P.W.H."/>
            <person name="King N."/>
            <person name="Lang F.B.F."/>
            <person name="Roger A.J."/>
            <person name="Ruiz-Trillo I."/>
            <person name="Brown M."/>
            <person name="Walker B."/>
            <person name="Young S."/>
            <person name="Zeng Q."/>
            <person name="Gargeya S."/>
            <person name="Fitzgerald M."/>
            <person name="Haas B."/>
            <person name="Abouelleil A."/>
            <person name="Allen A.W."/>
            <person name="Alvarado L."/>
            <person name="Arachchi H.M."/>
            <person name="Berlin A.M."/>
            <person name="Chapman S.B."/>
            <person name="Gainer-Dewar J."/>
            <person name="Goldberg J."/>
            <person name="Griggs A."/>
            <person name="Gujja S."/>
            <person name="Hansen M."/>
            <person name="Howarth C."/>
            <person name="Imamovic A."/>
            <person name="Ireland A."/>
            <person name="Larimer J."/>
            <person name="McCowan C."/>
            <person name="Murphy C."/>
            <person name="Pearson M."/>
            <person name="Poon T.W."/>
            <person name="Priest M."/>
            <person name="Roberts A."/>
            <person name="Saif S."/>
            <person name="Shea T."/>
            <person name="Sisk P."/>
            <person name="Sykes S."/>
            <person name="Wortman J."/>
            <person name="Nusbaum C."/>
            <person name="Birren B."/>
        </authorList>
    </citation>
    <scope>NUCLEOTIDE SEQUENCE [LARGE SCALE GENOMIC DNA]</scope>
    <source>
        <strain evidence="2">ATCC 38817</strain>
    </source>
</reference>
<dbReference type="Proteomes" id="UP000030693">
    <property type="component" value="Unassembled WGS sequence"/>
</dbReference>
<keyword evidence="1" id="KW-0472">Membrane</keyword>
<feature type="transmembrane region" description="Helical" evidence="1">
    <location>
        <begin position="20"/>
        <end position="39"/>
    </location>
</feature>
<dbReference type="EMBL" id="KB932201">
    <property type="protein sequence ID" value="KCV73035.1"/>
    <property type="molecule type" value="Genomic_DNA"/>
</dbReference>
<dbReference type="RefSeq" id="XP_009492736.1">
    <property type="nucleotide sequence ID" value="XM_009494461.1"/>
</dbReference>
<keyword evidence="1" id="KW-0812">Transmembrane</keyword>
<name>A0A058ZF74_FONAL</name>
<proteinExistence type="predicted"/>
<dbReference type="AlphaFoldDB" id="A0A058ZF74"/>
<sequence length="98" mass="10636">MSNNKVNFFEKGPQNFTPTNLLTGTVTGLICGGIIGVISNRTAGLPFLHKPGRLAATAIGIGYFGYLWATAEHHYYGKYLEKMAGLESRAQALSQDEE</sequence>
<dbReference type="GeneID" id="20525308"/>
<keyword evidence="1" id="KW-1133">Transmembrane helix</keyword>
<keyword evidence="3" id="KW-1185">Reference proteome</keyword>
<evidence type="ECO:0000256" key="1">
    <source>
        <dbReference type="SAM" id="Phobius"/>
    </source>
</evidence>
<protein>
    <submittedName>
        <fullName evidence="2">Uncharacterized protein</fullName>
    </submittedName>
</protein>
<accession>A0A058ZF74</accession>
<evidence type="ECO:0000313" key="3">
    <source>
        <dbReference type="Proteomes" id="UP000030693"/>
    </source>
</evidence>
<gene>
    <name evidence="2" type="ORF">H696_00583</name>
</gene>
<feature type="transmembrane region" description="Helical" evidence="1">
    <location>
        <begin position="51"/>
        <end position="69"/>
    </location>
</feature>